<dbReference type="Pfam" id="PF01612">
    <property type="entry name" value="DNA_pol_A_exo1"/>
    <property type="match status" value="1"/>
</dbReference>
<name>A0A0F9WAM5_9ZZZZ</name>
<evidence type="ECO:0000313" key="2">
    <source>
        <dbReference type="EMBL" id="KKN75198.1"/>
    </source>
</evidence>
<dbReference type="SMART" id="SM00482">
    <property type="entry name" value="POLAc"/>
    <property type="match status" value="1"/>
</dbReference>
<dbReference type="GO" id="GO:0003677">
    <property type="term" value="F:DNA binding"/>
    <property type="evidence" value="ECO:0007669"/>
    <property type="project" value="InterPro"/>
</dbReference>
<dbReference type="PANTHER" id="PTHR10133">
    <property type="entry name" value="DNA POLYMERASE I"/>
    <property type="match status" value="1"/>
</dbReference>
<dbReference type="InterPro" id="IPR002298">
    <property type="entry name" value="DNA_polymerase_A"/>
</dbReference>
<dbReference type="InterPro" id="IPR043502">
    <property type="entry name" value="DNA/RNA_pol_sf"/>
</dbReference>
<dbReference type="Gene3D" id="1.20.1060.10">
    <property type="entry name" value="Taq DNA Polymerase, Chain T, domain 4"/>
    <property type="match status" value="1"/>
</dbReference>
<dbReference type="AlphaFoldDB" id="A0A0F9WAM5"/>
<evidence type="ECO:0000259" key="1">
    <source>
        <dbReference type="SMART" id="SM00482"/>
    </source>
</evidence>
<dbReference type="GO" id="GO:0008408">
    <property type="term" value="F:3'-5' exonuclease activity"/>
    <property type="evidence" value="ECO:0007669"/>
    <property type="project" value="InterPro"/>
</dbReference>
<dbReference type="PANTHER" id="PTHR10133:SF62">
    <property type="entry name" value="DNA POLYMERASE THETA"/>
    <property type="match status" value="1"/>
</dbReference>
<reference evidence="2" key="1">
    <citation type="journal article" date="2015" name="Nature">
        <title>Complex archaea that bridge the gap between prokaryotes and eukaryotes.</title>
        <authorList>
            <person name="Spang A."/>
            <person name="Saw J.H."/>
            <person name="Jorgensen S.L."/>
            <person name="Zaremba-Niedzwiedzka K."/>
            <person name="Martijn J."/>
            <person name="Lind A.E."/>
            <person name="van Eijk R."/>
            <person name="Schleper C."/>
            <person name="Guy L."/>
            <person name="Ettema T.J."/>
        </authorList>
    </citation>
    <scope>NUCLEOTIDE SEQUENCE</scope>
</reference>
<organism evidence="2">
    <name type="scientific">marine sediment metagenome</name>
    <dbReference type="NCBI Taxonomy" id="412755"/>
    <lineage>
        <taxon>unclassified sequences</taxon>
        <taxon>metagenomes</taxon>
        <taxon>ecological metagenomes</taxon>
    </lineage>
</organism>
<protein>
    <recommendedName>
        <fullName evidence="1">DNA-directed DNA polymerase family A palm domain-containing protein</fullName>
    </recommendedName>
</protein>
<dbReference type="InterPro" id="IPR036397">
    <property type="entry name" value="RNaseH_sf"/>
</dbReference>
<feature type="domain" description="DNA-directed DNA polymerase family A palm" evidence="1">
    <location>
        <begin position="346"/>
        <end position="534"/>
    </location>
</feature>
<dbReference type="SUPFAM" id="SSF56672">
    <property type="entry name" value="DNA/RNA polymerases"/>
    <property type="match status" value="1"/>
</dbReference>
<dbReference type="Gene3D" id="3.30.70.370">
    <property type="match status" value="1"/>
</dbReference>
<sequence length="557" mass="63880">MYFAHDTESQFYYLGEEQPGPRVLNKWLVDSPPHIIGLDVETISLKERIAIGISIAPAPNVCFYFPLFPVESPVTPWNLLKDPKVMKVIHNAIFDLSVLDEFDIDLENIADTNVMSRLLCHKFNGLSDLGWVHNMEVHEVKELLKEHNAKIMLDMPPDVVARKCMQDSMASLKLYWEFLPQTNLEYFNVEMQTIPIMIRMADKGLLIDHKVRQRLEVELEEGVDAYQLACEKSEAFNPGSPQQVSWILAKRGSYDVFGRLPFTRDKYGRSTGKLSTAKEVLQKMVDPLAQLVLNYRTVKYVLSHYVVPWAEEERATTRYHLDAITGRPSSTNPNMQNIPGIKSPTGYNARAMLLPDSGTWTDMDFSQLELRILANLSQDREMLHIYETEGDIHQYTADFLGIQRPPAKNTAFAMIYGGTDSTIAETAHVPIQRAKQLKEAWFNLYPQAGDYIQTMQEDVKRGRNIATTMFGRNMRLPADDEESLDARQRKSINYPIQGTAADILKRALIHCRDMDIRLQVHDELLIDGIVLPDKFSGLENIAKFRTPIEIRYLERWE</sequence>
<accession>A0A0F9WAM5</accession>
<dbReference type="GO" id="GO:0006261">
    <property type="term" value="P:DNA-templated DNA replication"/>
    <property type="evidence" value="ECO:0007669"/>
    <property type="project" value="InterPro"/>
</dbReference>
<dbReference type="InterPro" id="IPR001098">
    <property type="entry name" value="DNA-dir_DNA_pol_A_palm_dom"/>
</dbReference>
<dbReference type="GO" id="GO:0003887">
    <property type="term" value="F:DNA-directed DNA polymerase activity"/>
    <property type="evidence" value="ECO:0007669"/>
    <property type="project" value="InterPro"/>
</dbReference>
<dbReference type="EMBL" id="LAZR01000314">
    <property type="protein sequence ID" value="KKN75198.1"/>
    <property type="molecule type" value="Genomic_DNA"/>
</dbReference>
<gene>
    <name evidence="2" type="ORF">LCGC14_0383570</name>
</gene>
<comment type="caution">
    <text evidence="2">The sequence shown here is derived from an EMBL/GenBank/DDBJ whole genome shotgun (WGS) entry which is preliminary data.</text>
</comment>
<dbReference type="InterPro" id="IPR012337">
    <property type="entry name" value="RNaseH-like_sf"/>
</dbReference>
<dbReference type="InterPro" id="IPR002562">
    <property type="entry name" value="3'-5'_exonuclease_dom"/>
</dbReference>
<dbReference type="Gene3D" id="3.30.420.10">
    <property type="entry name" value="Ribonuclease H-like superfamily/Ribonuclease H"/>
    <property type="match status" value="1"/>
</dbReference>
<dbReference type="GO" id="GO:0006302">
    <property type="term" value="P:double-strand break repair"/>
    <property type="evidence" value="ECO:0007669"/>
    <property type="project" value="TreeGrafter"/>
</dbReference>
<dbReference type="Gene3D" id="1.10.150.20">
    <property type="entry name" value="5' to 3' exonuclease, C-terminal subdomain"/>
    <property type="match status" value="1"/>
</dbReference>
<dbReference type="PRINTS" id="PR00868">
    <property type="entry name" value="DNAPOLI"/>
</dbReference>
<dbReference type="Pfam" id="PF00476">
    <property type="entry name" value="DNA_pol_A"/>
    <property type="match status" value="1"/>
</dbReference>
<dbReference type="SUPFAM" id="SSF53098">
    <property type="entry name" value="Ribonuclease H-like"/>
    <property type="match status" value="1"/>
</dbReference>
<proteinExistence type="predicted"/>